<dbReference type="InterPro" id="IPR029058">
    <property type="entry name" value="AB_hydrolase_fold"/>
</dbReference>
<dbReference type="PANTHER" id="PTHR42886">
    <property type="entry name" value="RE40534P-RELATED"/>
    <property type="match status" value="1"/>
</dbReference>
<dbReference type="Pfam" id="PF00561">
    <property type="entry name" value="Abhydrolase_1"/>
    <property type="match status" value="1"/>
</dbReference>
<name>A0A927GA62_9BACT</name>
<proteinExistence type="predicted"/>
<evidence type="ECO:0000256" key="1">
    <source>
        <dbReference type="SAM" id="SignalP"/>
    </source>
</evidence>
<dbReference type="GO" id="GO:0016787">
    <property type="term" value="F:hydrolase activity"/>
    <property type="evidence" value="ECO:0007669"/>
    <property type="project" value="UniProtKB-KW"/>
</dbReference>
<dbReference type="PANTHER" id="PTHR42886:SF29">
    <property type="entry name" value="PUMMELIG, ISOFORM A"/>
    <property type="match status" value="1"/>
</dbReference>
<gene>
    <name evidence="3" type="ORF">IC229_32110</name>
</gene>
<dbReference type="AlphaFoldDB" id="A0A927GA62"/>
<dbReference type="RefSeq" id="WP_190892595.1">
    <property type="nucleotide sequence ID" value="NZ_JACWZY010000051.1"/>
</dbReference>
<comment type="caution">
    <text evidence="3">The sequence shown here is derived from an EMBL/GenBank/DDBJ whole genome shotgun (WGS) entry which is preliminary data.</text>
</comment>
<keyword evidence="3" id="KW-0378">Hydrolase</keyword>
<feature type="chain" id="PRO_5037461123" evidence="1">
    <location>
        <begin position="21"/>
        <end position="318"/>
    </location>
</feature>
<keyword evidence="1" id="KW-0732">Signal</keyword>
<dbReference type="EMBL" id="JACWZY010000051">
    <property type="protein sequence ID" value="MBD2705307.1"/>
    <property type="molecule type" value="Genomic_DNA"/>
</dbReference>
<keyword evidence="4" id="KW-1185">Reference proteome</keyword>
<evidence type="ECO:0000259" key="2">
    <source>
        <dbReference type="Pfam" id="PF00561"/>
    </source>
</evidence>
<reference evidence="3" key="1">
    <citation type="submission" date="2020-09" db="EMBL/GenBank/DDBJ databases">
        <authorList>
            <person name="Kim M.K."/>
        </authorList>
    </citation>
    <scope>NUCLEOTIDE SEQUENCE</scope>
    <source>
        <strain evidence="3">BT702</strain>
    </source>
</reference>
<feature type="signal peptide" evidence="1">
    <location>
        <begin position="1"/>
        <end position="20"/>
    </location>
</feature>
<feature type="domain" description="AB hydrolase-1" evidence="2">
    <location>
        <begin position="62"/>
        <end position="193"/>
    </location>
</feature>
<protein>
    <submittedName>
        <fullName evidence="3">Alpha/beta fold hydrolase</fullName>
    </submittedName>
</protein>
<dbReference type="SUPFAM" id="SSF53474">
    <property type="entry name" value="alpha/beta-Hydrolases"/>
    <property type="match status" value="1"/>
</dbReference>
<accession>A0A927GA62</accession>
<dbReference type="InterPro" id="IPR000073">
    <property type="entry name" value="AB_hydrolase_1"/>
</dbReference>
<dbReference type="Proteomes" id="UP000598820">
    <property type="component" value="Unassembled WGS sequence"/>
</dbReference>
<evidence type="ECO:0000313" key="4">
    <source>
        <dbReference type="Proteomes" id="UP000598820"/>
    </source>
</evidence>
<dbReference type="Gene3D" id="3.40.50.1820">
    <property type="entry name" value="alpha/beta hydrolase"/>
    <property type="match status" value="1"/>
</dbReference>
<evidence type="ECO:0000313" key="3">
    <source>
        <dbReference type="EMBL" id="MBD2705307.1"/>
    </source>
</evidence>
<organism evidence="3 4">
    <name type="scientific">Spirosoma profusum</name>
    <dbReference type="NCBI Taxonomy" id="2771354"/>
    <lineage>
        <taxon>Bacteria</taxon>
        <taxon>Pseudomonadati</taxon>
        <taxon>Bacteroidota</taxon>
        <taxon>Cytophagia</taxon>
        <taxon>Cytophagales</taxon>
        <taxon>Cytophagaceae</taxon>
        <taxon>Spirosoma</taxon>
    </lineage>
</organism>
<sequence>MKTPLLISCLHLIGVLSAFSQPKYELHPATLPEEVVYTMAKDTIFDAGLFFHAKNESVNSIAIILVHGWGANFYMPSYISLGRNLAEKGYACLSVNTRMHDLGNVAGYKKSGRMRGGGYWGITSDQAKDIAAWIDFAQAKGFKKIILIGHSAGAAAVREYQASHQDIRVVGLVLASGSMGAGPTDTLQYKQALRLVSERKGEELIQIPQRRLPSYISAATVVDMANDPPEYKDFYGLQTGHAGITKIKCPILCFYGTSGDIGTEADLELLKTSIKKQPGGPVSVTTATIKGADHMYMGEEKQVADIVSTWIERNLTTK</sequence>